<reference evidence="1" key="1">
    <citation type="journal article" date="2023" name="Plant J.">
        <title>Genome sequences and population genomics provide insights into the demographic history, inbreeding, and mutation load of two 'living fossil' tree species of Dipteronia.</title>
        <authorList>
            <person name="Feng Y."/>
            <person name="Comes H.P."/>
            <person name="Chen J."/>
            <person name="Zhu S."/>
            <person name="Lu R."/>
            <person name="Zhang X."/>
            <person name="Li P."/>
            <person name="Qiu J."/>
            <person name="Olsen K.M."/>
            <person name="Qiu Y."/>
        </authorList>
    </citation>
    <scope>NUCLEOTIDE SEQUENCE</scope>
    <source>
        <strain evidence="1">KIB01</strain>
    </source>
</reference>
<organism evidence="1 2">
    <name type="scientific">Dipteronia dyeriana</name>
    <dbReference type="NCBI Taxonomy" id="168575"/>
    <lineage>
        <taxon>Eukaryota</taxon>
        <taxon>Viridiplantae</taxon>
        <taxon>Streptophyta</taxon>
        <taxon>Embryophyta</taxon>
        <taxon>Tracheophyta</taxon>
        <taxon>Spermatophyta</taxon>
        <taxon>Magnoliopsida</taxon>
        <taxon>eudicotyledons</taxon>
        <taxon>Gunneridae</taxon>
        <taxon>Pentapetalae</taxon>
        <taxon>rosids</taxon>
        <taxon>malvids</taxon>
        <taxon>Sapindales</taxon>
        <taxon>Sapindaceae</taxon>
        <taxon>Hippocastanoideae</taxon>
        <taxon>Acereae</taxon>
        <taxon>Dipteronia</taxon>
    </lineage>
</organism>
<comment type="caution">
    <text evidence="1">The sequence shown here is derived from an EMBL/GenBank/DDBJ whole genome shotgun (WGS) entry which is preliminary data.</text>
</comment>
<accession>A0AAD9XL62</accession>
<evidence type="ECO:0000313" key="2">
    <source>
        <dbReference type="Proteomes" id="UP001280121"/>
    </source>
</evidence>
<evidence type="ECO:0000313" key="1">
    <source>
        <dbReference type="EMBL" id="KAK2661281.1"/>
    </source>
</evidence>
<dbReference type="Proteomes" id="UP001280121">
    <property type="component" value="Unassembled WGS sequence"/>
</dbReference>
<gene>
    <name evidence="1" type="ORF">Ddye_007814</name>
</gene>
<name>A0AAD9XL62_9ROSI</name>
<sequence>MESGLKEVSDRIDRIRDAISRIDSLNPRFQEFSRYCATYDLRPRRFQTDMPVTDIRNKLFKEFSIYGRRFDGVET</sequence>
<protein>
    <submittedName>
        <fullName evidence="1">Uncharacterized protein</fullName>
    </submittedName>
</protein>
<dbReference type="EMBL" id="JANJYI010000002">
    <property type="protein sequence ID" value="KAK2661281.1"/>
    <property type="molecule type" value="Genomic_DNA"/>
</dbReference>
<dbReference type="AlphaFoldDB" id="A0AAD9XL62"/>
<keyword evidence="2" id="KW-1185">Reference proteome</keyword>
<proteinExistence type="predicted"/>